<evidence type="ECO:0000313" key="2">
    <source>
        <dbReference type="EMBL" id="CAB4170233.1"/>
    </source>
</evidence>
<reference evidence="2" key="1">
    <citation type="submission" date="2020-05" db="EMBL/GenBank/DDBJ databases">
        <authorList>
            <person name="Chiriac C."/>
            <person name="Salcher M."/>
            <person name="Ghai R."/>
            <person name="Kavagutti S V."/>
        </authorList>
    </citation>
    <scope>NUCLEOTIDE SEQUENCE</scope>
</reference>
<accession>A0A6J5PFK5</accession>
<keyword evidence="1" id="KW-0812">Transmembrane</keyword>
<dbReference type="EMBL" id="LR796852">
    <property type="protein sequence ID" value="CAB4170233.1"/>
    <property type="molecule type" value="Genomic_DNA"/>
</dbReference>
<keyword evidence="1" id="KW-0472">Membrane</keyword>
<name>A0A6J5PFK5_9CAUD</name>
<evidence type="ECO:0000256" key="1">
    <source>
        <dbReference type="SAM" id="Phobius"/>
    </source>
</evidence>
<feature type="transmembrane region" description="Helical" evidence="1">
    <location>
        <begin position="7"/>
        <end position="29"/>
    </location>
</feature>
<keyword evidence="1" id="KW-1133">Transmembrane helix</keyword>
<organism evidence="2">
    <name type="scientific">uncultured Caudovirales phage</name>
    <dbReference type="NCBI Taxonomy" id="2100421"/>
    <lineage>
        <taxon>Viruses</taxon>
        <taxon>Duplodnaviria</taxon>
        <taxon>Heunggongvirae</taxon>
        <taxon>Uroviricota</taxon>
        <taxon>Caudoviricetes</taxon>
        <taxon>Peduoviridae</taxon>
        <taxon>Maltschvirus</taxon>
        <taxon>Maltschvirus maltsch</taxon>
    </lineage>
</organism>
<proteinExistence type="predicted"/>
<gene>
    <name evidence="2" type="ORF">UFOVP901_62</name>
</gene>
<protein>
    <submittedName>
        <fullName evidence="2">Uncharacterized protein</fullName>
    </submittedName>
</protein>
<sequence>MIAVLRHAFWVAATCWLVAELIEFIKWALGGLTNET</sequence>